<dbReference type="PROSITE" id="PS01124">
    <property type="entry name" value="HTH_ARAC_FAMILY_2"/>
    <property type="match status" value="1"/>
</dbReference>
<name>A1U5N6_MARN8</name>
<dbReference type="PANTHER" id="PTHR43280">
    <property type="entry name" value="ARAC-FAMILY TRANSCRIPTIONAL REGULATOR"/>
    <property type="match status" value="1"/>
</dbReference>
<dbReference type="eggNOG" id="COG2207">
    <property type="taxonomic scope" value="Bacteria"/>
</dbReference>
<evidence type="ECO:0000256" key="3">
    <source>
        <dbReference type="ARBA" id="ARBA00023163"/>
    </source>
</evidence>
<dbReference type="Proteomes" id="UP000000998">
    <property type="component" value="Chromosome"/>
</dbReference>
<evidence type="ECO:0000256" key="2">
    <source>
        <dbReference type="ARBA" id="ARBA00023125"/>
    </source>
</evidence>
<organism evidence="5 6">
    <name type="scientific">Marinobacter nauticus (strain ATCC 700491 / DSM 11845 / VT8)</name>
    <name type="common">Marinobacter aquaeolei</name>
    <dbReference type="NCBI Taxonomy" id="351348"/>
    <lineage>
        <taxon>Bacteria</taxon>
        <taxon>Pseudomonadati</taxon>
        <taxon>Pseudomonadota</taxon>
        <taxon>Gammaproteobacteria</taxon>
        <taxon>Pseudomonadales</taxon>
        <taxon>Marinobacteraceae</taxon>
        <taxon>Marinobacter</taxon>
    </lineage>
</organism>
<keyword evidence="3" id="KW-0804">Transcription</keyword>
<dbReference type="EMBL" id="CP000514">
    <property type="protein sequence ID" value="ABM20305.1"/>
    <property type="molecule type" value="Genomic_DNA"/>
</dbReference>
<accession>A1U5N6</accession>
<evidence type="ECO:0000313" key="6">
    <source>
        <dbReference type="Proteomes" id="UP000000998"/>
    </source>
</evidence>
<feature type="domain" description="HTH araC/xylS-type" evidence="4">
    <location>
        <begin position="1"/>
        <end position="98"/>
    </location>
</feature>
<dbReference type="GO" id="GO:0043565">
    <property type="term" value="F:sequence-specific DNA binding"/>
    <property type="evidence" value="ECO:0007669"/>
    <property type="project" value="InterPro"/>
</dbReference>
<gene>
    <name evidence="5" type="ordered locus">Maqu_3234</name>
</gene>
<proteinExistence type="predicted"/>
<dbReference type="InterPro" id="IPR018060">
    <property type="entry name" value="HTH_AraC"/>
</dbReference>
<dbReference type="Pfam" id="PF12833">
    <property type="entry name" value="HTH_18"/>
    <property type="match status" value="1"/>
</dbReference>
<keyword evidence="1" id="KW-0805">Transcription regulation</keyword>
<dbReference type="AlphaFoldDB" id="A1U5N6"/>
<dbReference type="PRINTS" id="PR00032">
    <property type="entry name" value="HTHARAC"/>
</dbReference>
<evidence type="ECO:0000259" key="4">
    <source>
        <dbReference type="PROSITE" id="PS01124"/>
    </source>
</evidence>
<dbReference type="InterPro" id="IPR020449">
    <property type="entry name" value="Tscrpt_reg_AraC-type_HTH"/>
</dbReference>
<evidence type="ECO:0000313" key="5">
    <source>
        <dbReference type="EMBL" id="ABM20305.1"/>
    </source>
</evidence>
<evidence type="ECO:0000256" key="1">
    <source>
        <dbReference type="ARBA" id="ARBA00023015"/>
    </source>
</evidence>
<keyword evidence="2" id="KW-0238">DNA-binding</keyword>
<sequence length="106" mass="12137">MHQEKPHLHPNLTLEQLSRKLGAPSREVSRAINQGFGCNFFEFVSRYRIDEAKSRLADAANQANILQTMYDSGFNSKSVFNTAFKKETGFTPSEYRRRALQGDIRP</sequence>
<dbReference type="HOGENOM" id="CLU_2219956_0_0_6"/>
<dbReference type="SUPFAM" id="SSF46689">
    <property type="entry name" value="Homeodomain-like"/>
    <property type="match status" value="1"/>
</dbReference>
<dbReference type="GO" id="GO:0003700">
    <property type="term" value="F:DNA-binding transcription factor activity"/>
    <property type="evidence" value="ECO:0007669"/>
    <property type="project" value="InterPro"/>
</dbReference>
<protein>
    <submittedName>
        <fullName evidence="5">Transcriptional regulator, AraC family</fullName>
    </submittedName>
</protein>
<dbReference type="InterPro" id="IPR009057">
    <property type="entry name" value="Homeodomain-like_sf"/>
</dbReference>
<dbReference type="Gene3D" id="1.10.10.60">
    <property type="entry name" value="Homeodomain-like"/>
    <property type="match status" value="2"/>
</dbReference>
<dbReference type="SMART" id="SM00342">
    <property type="entry name" value="HTH_ARAC"/>
    <property type="match status" value="1"/>
</dbReference>
<dbReference type="PANTHER" id="PTHR43280:SF29">
    <property type="entry name" value="ARAC-FAMILY TRANSCRIPTIONAL REGULATOR"/>
    <property type="match status" value="1"/>
</dbReference>
<reference evidence="6" key="1">
    <citation type="journal article" date="2011" name="Appl. Environ. Microbiol.">
        <title>Genomic potential of Marinobacter aquaeolei, a biogeochemical 'opportunitroph'.</title>
        <authorList>
            <person name="Singer E."/>
            <person name="Webb E.A."/>
            <person name="Nelson W.C."/>
            <person name="Heidelberg J.F."/>
            <person name="Ivanova N."/>
            <person name="Pati A."/>
            <person name="Edwards K.J."/>
        </authorList>
    </citation>
    <scope>NUCLEOTIDE SEQUENCE [LARGE SCALE GENOMIC DNA]</scope>
    <source>
        <strain evidence="6">ATCC 700491 / DSM 11845 / VT8</strain>
    </source>
</reference>
<dbReference type="KEGG" id="maq:Maqu_3234"/>